<feature type="binding site" evidence="16">
    <location>
        <position position="826"/>
    </location>
    <ligand>
        <name>ATP</name>
        <dbReference type="ChEBI" id="CHEBI:30616"/>
        <label>2</label>
    </ligand>
</feature>
<dbReference type="NCBIfam" id="NF009455">
    <property type="entry name" value="PRK12815.1"/>
    <property type="match status" value="1"/>
</dbReference>
<dbReference type="SMART" id="SM01209">
    <property type="entry name" value="GARS_A"/>
    <property type="match status" value="1"/>
</dbReference>
<dbReference type="FunFam" id="3.40.50.20:FF:000001">
    <property type="entry name" value="Carbamoyl-phosphate synthase large chain"/>
    <property type="match status" value="1"/>
</dbReference>
<feature type="binding site" evidence="16">
    <location>
        <position position="826"/>
    </location>
    <ligand>
        <name>Mn(2+)</name>
        <dbReference type="ChEBI" id="CHEBI:29035"/>
        <label>3</label>
    </ligand>
</feature>
<keyword evidence="13" id="KW-0464">Manganese</keyword>
<dbReference type="Gene3D" id="3.40.50.20">
    <property type="match status" value="2"/>
</dbReference>
<feature type="binding site" evidence="16">
    <location>
        <position position="300"/>
    </location>
    <ligand>
        <name>Mg(2+)</name>
        <dbReference type="ChEBI" id="CHEBI:18420"/>
        <label>2</label>
    </ligand>
</feature>
<feature type="binding site" evidence="16">
    <location>
        <position position="284"/>
    </location>
    <ligand>
        <name>ATP</name>
        <dbReference type="ChEBI" id="CHEBI:30616"/>
        <label>1</label>
    </ligand>
</feature>
<dbReference type="EC" id="6.3.4.16" evidence="16"/>
<reference evidence="21" key="1">
    <citation type="submission" date="2015-07" db="EMBL/GenBank/DDBJ databases">
        <title>Genome sequencing project for genomic taxonomy and phylogenomics of Bacillus-like bacteria.</title>
        <authorList>
            <person name="Liu B."/>
            <person name="Wang J."/>
            <person name="Zhu Y."/>
            <person name="Liu G."/>
            <person name="Chen Q."/>
            <person name="Chen Z."/>
            <person name="Lan J."/>
            <person name="Che J."/>
            <person name="Ge C."/>
            <person name="Shi H."/>
            <person name="Pan Z."/>
            <person name="Liu X."/>
        </authorList>
    </citation>
    <scope>NUCLEOTIDE SEQUENCE [LARGE SCALE GENOMIC DNA]</scope>
    <source>
        <strain evidence="21">DSM 9887</strain>
    </source>
</reference>
<feature type="binding site" evidence="16">
    <location>
        <position position="300"/>
    </location>
    <ligand>
        <name>Mn(2+)</name>
        <dbReference type="ChEBI" id="CHEBI:29035"/>
        <label>2</label>
    </ligand>
</feature>
<feature type="binding site" evidence="16">
    <location>
        <position position="758"/>
    </location>
    <ligand>
        <name>ATP</name>
        <dbReference type="ChEBI" id="CHEBI:30616"/>
        <label>2</label>
    </ligand>
</feature>
<name>A0A0K9YUR0_9BACL</name>
<evidence type="ECO:0000256" key="11">
    <source>
        <dbReference type="ARBA" id="ARBA00022842"/>
    </source>
</evidence>
<dbReference type="UniPathway" id="UPA00070">
    <property type="reaction ID" value="UER00115"/>
</dbReference>
<dbReference type="InterPro" id="IPR016185">
    <property type="entry name" value="PreATP-grasp_dom_sf"/>
</dbReference>
<feature type="binding site" evidence="16">
    <location>
        <position position="786"/>
    </location>
    <ligand>
        <name>ATP</name>
        <dbReference type="ChEBI" id="CHEBI:30616"/>
        <label>2</label>
    </ligand>
</feature>
<evidence type="ECO:0000259" key="18">
    <source>
        <dbReference type="PROSITE" id="PS51855"/>
    </source>
</evidence>
<feature type="binding site" evidence="16">
    <location>
        <position position="783"/>
    </location>
    <ligand>
        <name>ATP</name>
        <dbReference type="ChEBI" id="CHEBI:30616"/>
        <label>2</label>
    </ligand>
</feature>
<evidence type="ECO:0000256" key="13">
    <source>
        <dbReference type="ARBA" id="ARBA00023211"/>
    </source>
</evidence>
<dbReference type="Pfam" id="PF02787">
    <property type="entry name" value="CPSase_L_D3"/>
    <property type="match status" value="1"/>
</dbReference>
<dbReference type="InterPro" id="IPR005479">
    <property type="entry name" value="CPAse_ATP-bd"/>
</dbReference>
<dbReference type="PROSITE" id="PS00867">
    <property type="entry name" value="CPSASE_2"/>
    <property type="match status" value="2"/>
</dbReference>
<dbReference type="PROSITE" id="PS00866">
    <property type="entry name" value="CPSASE_1"/>
    <property type="match status" value="2"/>
</dbReference>
<gene>
    <name evidence="16" type="primary">carB</name>
    <name evidence="20" type="ORF">ADS79_24595</name>
    <name evidence="19" type="ORF">BRE01_13130</name>
</gene>
<dbReference type="FunFam" id="1.10.1030.10:FF:000002">
    <property type="entry name" value="Carbamoyl-phosphate synthase large chain"/>
    <property type="match status" value="1"/>
</dbReference>
<evidence type="ECO:0000256" key="2">
    <source>
        <dbReference type="ARBA" id="ARBA00005077"/>
    </source>
</evidence>
<evidence type="ECO:0000256" key="5">
    <source>
        <dbReference type="ARBA" id="ARBA00022598"/>
    </source>
</evidence>
<feature type="binding site" evidence="16">
    <location>
        <position position="784"/>
    </location>
    <ligand>
        <name>ATP</name>
        <dbReference type="ChEBI" id="CHEBI:30616"/>
        <label>2</label>
    </ligand>
</feature>
<comment type="caution">
    <text evidence="16">Lacks conserved residue(s) required for the propagation of feature annotation.</text>
</comment>
<dbReference type="PATRIC" id="fig|54915.3.peg.4065"/>
<feature type="binding site" evidence="16">
    <location>
        <position position="826"/>
    </location>
    <ligand>
        <name>Mg(2+)</name>
        <dbReference type="ChEBI" id="CHEBI:18420"/>
        <label>3</label>
    </ligand>
</feature>
<keyword evidence="9 16" id="KW-0547">Nucleotide-binding</keyword>
<dbReference type="Gene3D" id="3.40.50.1380">
    <property type="entry name" value="Methylglyoxal synthase-like domain"/>
    <property type="match status" value="1"/>
</dbReference>
<dbReference type="SUPFAM" id="SSF48108">
    <property type="entry name" value="Carbamoyl phosphate synthetase, large subunit connection domain"/>
    <property type="match status" value="1"/>
</dbReference>
<evidence type="ECO:0000256" key="16">
    <source>
        <dbReference type="HAMAP-Rule" id="MF_01210"/>
    </source>
</evidence>
<feature type="binding site" evidence="16">
    <location>
        <position position="169"/>
    </location>
    <ligand>
        <name>ATP</name>
        <dbReference type="ChEBI" id="CHEBI:30616"/>
        <label>1</label>
    </ligand>
</feature>
<evidence type="ECO:0000256" key="9">
    <source>
        <dbReference type="ARBA" id="ARBA00022741"/>
    </source>
</evidence>
<feature type="binding site" evidence="16">
    <location>
        <position position="710"/>
    </location>
    <ligand>
        <name>ATP</name>
        <dbReference type="ChEBI" id="CHEBI:30616"/>
        <label>2</label>
    </ligand>
</feature>
<feature type="binding site" evidence="16">
    <location>
        <position position="208"/>
    </location>
    <ligand>
        <name>ATP</name>
        <dbReference type="ChEBI" id="CHEBI:30616"/>
        <label>1</label>
    </ligand>
</feature>
<comment type="cofactor">
    <cofactor evidence="16">
        <name>Mg(2+)</name>
        <dbReference type="ChEBI" id="CHEBI:18420"/>
    </cofactor>
    <cofactor evidence="16">
        <name>Mn(2+)</name>
        <dbReference type="ChEBI" id="CHEBI:29035"/>
    </cofactor>
    <text evidence="16">Binds 4 Mg(2+) or Mn(2+) ions per subunit.</text>
</comment>
<keyword evidence="10 16" id="KW-0067">ATP-binding</keyword>
<evidence type="ECO:0000259" key="17">
    <source>
        <dbReference type="PROSITE" id="PS50975"/>
    </source>
</evidence>
<dbReference type="InterPro" id="IPR013815">
    <property type="entry name" value="ATP_grasp_subdomain_1"/>
</dbReference>
<feature type="domain" description="ATP-grasp" evidence="17">
    <location>
        <begin position="133"/>
        <end position="327"/>
    </location>
</feature>
<dbReference type="InterPro" id="IPR005483">
    <property type="entry name" value="CPSase_dom"/>
</dbReference>
<dbReference type="SUPFAM" id="SSF56059">
    <property type="entry name" value="Glutathione synthetase ATP-binding domain-like"/>
    <property type="match status" value="2"/>
</dbReference>
<feature type="binding site" evidence="16">
    <location>
        <position position="242"/>
    </location>
    <ligand>
        <name>ATP</name>
        <dbReference type="ChEBI" id="CHEBI:30616"/>
        <label>1</label>
    </ligand>
</feature>
<dbReference type="Proteomes" id="UP000036834">
    <property type="component" value="Unassembled WGS sequence"/>
</dbReference>
<feature type="domain" description="ATP-grasp" evidence="17">
    <location>
        <begin position="674"/>
        <end position="867"/>
    </location>
</feature>
<dbReference type="PROSITE" id="PS50975">
    <property type="entry name" value="ATP_GRASP"/>
    <property type="match status" value="2"/>
</dbReference>
<evidence type="ECO:0000256" key="3">
    <source>
        <dbReference type="ARBA" id="ARBA00009799"/>
    </source>
</evidence>
<feature type="binding site" evidence="16">
    <location>
        <position position="241"/>
    </location>
    <ligand>
        <name>ATP</name>
        <dbReference type="ChEBI" id="CHEBI:30616"/>
        <label>1</label>
    </ligand>
</feature>
<dbReference type="GO" id="GO:0004087">
    <property type="term" value="F:carbamoyl-phosphate synthase (ammonia) activity"/>
    <property type="evidence" value="ECO:0007669"/>
    <property type="project" value="UniProtKB-EC"/>
</dbReference>
<dbReference type="NCBIfam" id="TIGR01369">
    <property type="entry name" value="CPSaseII_lrg"/>
    <property type="match status" value="1"/>
</dbReference>
<dbReference type="Pfam" id="PF25596">
    <property type="entry name" value="CPSase_L_D1"/>
    <property type="match status" value="2"/>
</dbReference>
<protein>
    <recommendedName>
        <fullName evidence="16">Carbamoyl phosphate synthase large chain</fullName>
        <ecNumber evidence="16">6.3.4.16</ecNumber>
        <ecNumber evidence="16">6.3.5.5</ecNumber>
    </recommendedName>
    <alternativeName>
        <fullName evidence="16">Carbamoyl phosphate synthetase ammonia chain</fullName>
    </alternativeName>
</protein>
<dbReference type="PANTHER" id="PTHR11405:SF53">
    <property type="entry name" value="CARBAMOYL-PHOSPHATE SYNTHASE [AMMONIA], MITOCHONDRIAL"/>
    <property type="match status" value="1"/>
</dbReference>
<dbReference type="GO" id="GO:0006541">
    <property type="term" value="P:glutamine metabolic process"/>
    <property type="evidence" value="ECO:0007669"/>
    <property type="project" value="TreeGrafter"/>
</dbReference>
<keyword evidence="4 16" id="KW-0055">Arginine biosynthesis</keyword>
<dbReference type="GO" id="GO:0006526">
    <property type="term" value="P:L-arginine biosynthetic process"/>
    <property type="evidence" value="ECO:0007669"/>
    <property type="project" value="UniProtKB-UniRule"/>
</dbReference>
<feature type="binding site" evidence="16">
    <location>
        <position position="840"/>
    </location>
    <ligand>
        <name>Mg(2+)</name>
        <dbReference type="ChEBI" id="CHEBI:18420"/>
        <label>4</label>
    </ligand>
</feature>
<dbReference type="EC" id="6.3.5.5" evidence="16"/>
<feature type="binding site" evidence="16">
    <location>
        <position position="284"/>
    </location>
    <ligand>
        <name>Mn(2+)</name>
        <dbReference type="ChEBI" id="CHEBI:29035"/>
        <label>1</label>
    </ligand>
</feature>
<dbReference type="InterPro" id="IPR058047">
    <property type="entry name" value="CPSase_preATP-grasp"/>
</dbReference>
<dbReference type="GO" id="GO:0046872">
    <property type="term" value="F:metal ion binding"/>
    <property type="evidence" value="ECO:0007669"/>
    <property type="project" value="UniProtKB-KW"/>
</dbReference>
<keyword evidence="5 16" id="KW-0436">Ligase</keyword>
<feature type="binding site" evidence="16">
    <location>
        <position position="298"/>
    </location>
    <ligand>
        <name>Mn(2+)</name>
        <dbReference type="ChEBI" id="CHEBI:29035"/>
        <label>1</label>
    </ligand>
</feature>
<feature type="binding site" evidence="16">
    <location>
        <position position="298"/>
    </location>
    <ligand>
        <name>Mg(2+)</name>
        <dbReference type="ChEBI" id="CHEBI:18420"/>
        <label>2</label>
    </ligand>
</feature>
<dbReference type="InterPro" id="IPR006275">
    <property type="entry name" value="CPSase_lsu"/>
</dbReference>
<dbReference type="Gene3D" id="1.10.1030.10">
    <property type="entry name" value="Carbamoyl-phosphate synthetase, large subunit oligomerisation domain"/>
    <property type="match status" value="1"/>
</dbReference>
<proteinExistence type="inferred from homology"/>
<dbReference type="FunFam" id="3.30.470.20:FF:000026">
    <property type="entry name" value="Carbamoyl-phosphate synthase large chain"/>
    <property type="match status" value="1"/>
</dbReference>
<feature type="binding site" evidence="16">
    <location>
        <position position="838"/>
    </location>
    <ligand>
        <name>ATP</name>
        <dbReference type="ChEBI" id="CHEBI:30616"/>
        <label>2</label>
    </ligand>
</feature>
<evidence type="ECO:0000313" key="21">
    <source>
        <dbReference type="Proteomes" id="UP000036834"/>
    </source>
</evidence>
<comment type="catalytic activity">
    <reaction evidence="15 16">
        <text>hydrogencarbonate + L-glutamine + 2 ATP + H2O = carbamoyl phosphate + L-glutamate + 2 ADP + phosphate + 2 H(+)</text>
        <dbReference type="Rhea" id="RHEA:18633"/>
        <dbReference type="ChEBI" id="CHEBI:15377"/>
        <dbReference type="ChEBI" id="CHEBI:15378"/>
        <dbReference type="ChEBI" id="CHEBI:17544"/>
        <dbReference type="ChEBI" id="CHEBI:29985"/>
        <dbReference type="ChEBI" id="CHEBI:30616"/>
        <dbReference type="ChEBI" id="CHEBI:43474"/>
        <dbReference type="ChEBI" id="CHEBI:58228"/>
        <dbReference type="ChEBI" id="CHEBI:58359"/>
        <dbReference type="ChEBI" id="CHEBI:456216"/>
        <dbReference type="EC" id="6.3.5.5"/>
    </reaction>
</comment>
<comment type="catalytic activity">
    <reaction evidence="14 16">
        <text>hydrogencarbonate + NH4(+) + 2 ATP = carbamoyl phosphate + 2 ADP + phosphate + 2 H(+)</text>
        <dbReference type="Rhea" id="RHEA:18029"/>
        <dbReference type="ChEBI" id="CHEBI:15378"/>
        <dbReference type="ChEBI" id="CHEBI:17544"/>
        <dbReference type="ChEBI" id="CHEBI:28938"/>
        <dbReference type="ChEBI" id="CHEBI:30616"/>
        <dbReference type="ChEBI" id="CHEBI:43474"/>
        <dbReference type="ChEBI" id="CHEBI:58228"/>
        <dbReference type="ChEBI" id="CHEBI:456216"/>
        <dbReference type="EC" id="6.3.4.16"/>
    </reaction>
</comment>
<dbReference type="Gene3D" id="3.30.470.20">
    <property type="entry name" value="ATP-grasp fold, B domain"/>
    <property type="match status" value="2"/>
</dbReference>
<dbReference type="STRING" id="54915.ADS79_24595"/>
<dbReference type="RefSeq" id="WP_049740967.1">
    <property type="nucleotide sequence ID" value="NZ_BJON01000005.1"/>
</dbReference>
<comment type="pathway">
    <text evidence="16">Pyrimidine metabolism; UMP biosynthesis via de novo pathway; (S)-dihydroorotate from bicarbonate: step 1/3.</text>
</comment>
<comment type="function">
    <text evidence="16">Large subunit of the glutamine-dependent carbamoyl phosphate synthetase (CPSase). CPSase catalyzes the formation of carbamoyl phosphate from the ammonia moiety of glutamine, carbonate, and phosphate donated by ATP, constituting the first step of 2 biosynthetic pathways, one leading to arginine and/or urea and the other to pyrimidine nucleotides. The large subunit (synthetase) binds the substrates ammonia (free or transferred from glutamine from the small subunit), hydrogencarbonate and ATP and carries out an ATP-coupled ligase reaction, activating hydrogencarbonate by forming carboxy phosphate which reacts with ammonia to form carbamoyl phosphate.</text>
</comment>
<keyword evidence="12 16" id="KW-0665">Pyrimidine biosynthesis</keyword>
<feature type="binding site" evidence="16">
    <location>
        <position position="838"/>
    </location>
    <ligand>
        <name>Mg(2+)</name>
        <dbReference type="ChEBI" id="CHEBI:18420"/>
        <label>4</label>
    </ligand>
</feature>
<feature type="binding site" evidence="16">
    <location>
        <position position="284"/>
    </location>
    <ligand>
        <name>Mg(2+)</name>
        <dbReference type="ChEBI" id="CHEBI:18420"/>
        <label>1</label>
    </ligand>
</feature>
<dbReference type="OrthoDB" id="9804197at2"/>
<dbReference type="GO" id="GO:0005524">
    <property type="term" value="F:ATP binding"/>
    <property type="evidence" value="ECO:0007669"/>
    <property type="project" value="UniProtKB-UniRule"/>
</dbReference>
<reference evidence="20" key="2">
    <citation type="submission" date="2015-07" db="EMBL/GenBank/DDBJ databases">
        <title>MeaNS - Measles Nucleotide Surveillance Program.</title>
        <authorList>
            <person name="Tran T."/>
            <person name="Druce J."/>
        </authorList>
    </citation>
    <scope>NUCLEOTIDE SEQUENCE</scope>
    <source>
        <strain evidence="20">DSM 9887</strain>
    </source>
</reference>
<evidence type="ECO:0000256" key="4">
    <source>
        <dbReference type="ARBA" id="ARBA00022571"/>
    </source>
</evidence>
<comment type="caution">
    <text evidence="20">The sequence shown here is derived from an EMBL/GenBank/DDBJ whole genome shotgun (WGS) entry which is preliminary data.</text>
</comment>
<evidence type="ECO:0000313" key="22">
    <source>
        <dbReference type="Proteomes" id="UP000319578"/>
    </source>
</evidence>
<feature type="binding site" evidence="16">
    <location>
        <position position="838"/>
    </location>
    <ligand>
        <name>Mn(2+)</name>
        <dbReference type="ChEBI" id="CHEBI:29035"/>
        <label>3</label>
    </ligand>
</feature>
<dbReference type="FunFam" id="3.30.470.20:FF:000001">
    <property type="entry name" value="Carbamoyl-phosphate synthase large chain"/>
    <property type="match status" value="1"/>
</dbReference>
<feature type="binding site" evidence="16">
    <location>
        <position position="298"/>
    </location>
    <ligand>
        <name>Mg(2+)</name>
        <dbReference type="ChEBI" id="CHEBI:18420"/>
        <label>1</label>
    </ligand>
</feature>
<comment type="domain">
    <text evidence="16">The large subunit is composed of 2 ATP-grasp domains that are involved in binding the 2 ATP molecules needed for carbamoyl phosphate synthesis. The N-terminal ATP-grasp domain (referred to as the carboxyphosphate synthetic component) catalyzes the ATP-dependent phosphorylation of hydrogencarbonate to carboxyphosphate and the subsequent nucleophilic attack by ammonia to form a carbamate intermediate. The C-terminal ATP-grasp domain (referred to as the carbamoyl phosphate synthetic component) then catalyzes the phosphorylation of carbamate with the second ATP to form the end product carbamoyl phosphate. The reactive and unstable enzyme intermediates are sequentially channeled from one active site to the next through the interior of the protein over a distance of at least 96 A.</text>
</comment>
<dbReference type="GO" id="GO:0044205">
    <property type="term" value="P:'de novo' UMP biosynthetic process"/>
    <property type="evidence" value="ECO:0007669"/>
    <property type="project" value="UniProtKB-UniRule"/>
</dbReference>
<comment type="cofactor">
    <cofactor evidence="1">
        <name>Mn(2+)</name>
        <dbReference type="ChEBI" id="CHEBI:29035"/>
    </cofactor>
</comment>
<keyword evidence="11" id="KW-0460">Magnesium</keyword>
<comment type="subunit">
    <text evidence="16">Composed of two chains; the small (or glutamine) chain promotes the hydrolysis of glutamine to ammonia, which is used by the large (or ammonia) chain to synthesize carbamoyl phosphate. Tetramer of heterodimers (alpha,beta)4.</text>
</comment>
<dbReference type="UniPathway" id="UPA00068">
    <property type="reaction ID" value="UER00171"/>
</dbReference>
<evidence type="ECO:0000313" key="20">
    <source>
        <dbReference type="EMBL" id="KNB71925.1"/>
    </source>
</evidence>
<evidence type="ECO:0000256" key="7">
    <source>
        <dbReference type="ARBA" id="ARBA00022723"/>
    </source>
</evidence>
<dbReference type="Gene3D" id="3.30.1490.20">
    <property type="entry name" value="ATP-grasp fold, A domain"/>
    <property type="match status" value="1"/>
</dbReference>
<feature type="domain" description="MGS-like" evidence="18">
    <location>
        <begin position="938"/>
        <end position="1080"/>
    </location>
</feature>
<feature type="binding site" evidence="16">
    <location>
        <position position="752"/>
    </location>
    <ligand>
        <name>ATP</name>
        <dbReference type="ChEBI" id="CHEBI:30616"/>
        <label>2</label>
    </ligand>
</feature>
<feature type="binding site" evidence="16">
    <location>
        <position position="298"/>
    </location>
    <ligand>
        <name>Mn(2+)</name>
        <dbReference type="ChEBI" id="CHEBI:29035"/>
        <label>2</label>
    </ligand>
</feature>
<dbReference type="PROSITE" id="PS51855">
    <property type="entry name" value="MGS"/>
    <property type="match status" value="1"/>
</dbReference>
<dbReference type="InterPro" id="IPR011761">
    <property type="entry name" value="ATP-grasp"/>
</dbReference>
<feature type="region of interest" description="Allosteric domain" evidence="16">
    <location>
        <begin position="936"/>
        <end position="1080"/>
    </location>
</feature>
<feature type="binding site" evidence="16">
    <location>
        <position position="129"/>
    </location>
    <ligand>
        <name>ATP</name>
        <dbReference type="ChEBI" id="CHEBI:30616"/>
        <label>1</label>
    </ligand>
</feature>
<dbReference type="FunFam" id="3.40.50.20:FF:000002">
    <property type="entry name" value="Carbamoyl-phosphate synthase large chain"/>
    <property type="match status" value="1"/>
</dbReference>
<dbReference type="GO" id="GO:0004088">
    <property type="term" value="F:carbamoyl-phosphate synthase (glutamine-hydrolyzing) activity"/>
    <property type="evidence" value="ECO:0007669"/>
    <property type="project" value="UniProtKB-UniRule"/>
</dbReference>
<evidence type="ECO:0000256" key="14">
    <source>
        <dbReference type="ARBA" id="ARBA00047359"/>
    </source>
</evidence>
<dbReference type="EMBL" id="LGIQ01000009">
    <property type="protein sequence ID" value="KNB71925.1"/>
    <property type="molecule type" value="Genomic_DNA"/>
</dbReference>
<accession>A0A0K9YUR0</accession>
<comment type="pathway">
    <text evidence="2 16">Amino-acid biosynthesis; L-arginine biosynthesis; carbamoyl phosphate from bicarbonate: step 1/1.</text>
</comment>
<evidence type="ECO:0000256" key="1">
    <source>
        <dbReference type="ARBA" id="ARBA00001936"/>
    </source>
</evidence>
<dbReference type="Proteomes" id="UP000319578">
    <property type="component" value="Unassembled WGS sequence"/>
</dbReference>
<evidence type="ECO:0000256" key="10">
    <source>
        <dbReference type="ARBA" id="ARBA00022840"/>
    </source>
</evidence>
<dbReference type="EMBL" id="BJON01000005">
    <property type="protein sequence ID" value="GED67611.1"/>
    <property type="molecule type" value="Genomic_DNA"/>
</dbReference>
<dbReference type="AlphaFoldDB" id="A0A0K9YUR0"/>
<feature type="binding site" evidence="16">
    <location>
        <position position="298"/>
    </location>
    <ligand>
        <name>ATP</name>
        <dbReference type="ChEBI" id="CHEBI:30616"/>
        <label>1</label>
    </ligand>
</feature>
<keyword evidence="22" id="KW-1185">Reference proteome</keyword>
<dbReference type="SUPFAM" id="SSF52440">
    <property type="entry name" value="PreATP-grasp domain"/>
    <property type="match status" value="2"/>
</dbReference>
<feature type="binding site" evidence="16">
    <location>
        <position position="785"/>
    </location>
    <ligand>
        <name>ATP</name>
        <dbReference type="ChEBI" id="CHEBI:30616"/>
        <label>2</label>
    </ligand>
</feature>
<feature type="binding site" evidence="16">
    <location>
        <position position="754"/>
    </location>
    <ligand>
        <name>ATP</name>
        <dbReference type="ChEBI" id="CHEBI:30616"/>
        <label>2</label>
    </ligand>
</feature>
<evidence type="ECO:0000256" key="8">
    <source>
        <dbReference type="ARBA" id="ARBA00022737"/>
    </source>
</evidence>
<dbReference type="Pfam" id="PF02786">
    <property type="entry name" value="CPSase_L_D2"/>
    <property type="match status" value="2"/>
</dbReference>
<dbReference type="InterPro" id="IPR005480">
    <property type="entry name" value="CPSase_lsu_oligo"/>
</dbReference>
<dbReference type="InterPro" id="IPR036897">
    <property type="entry name" value="CarbamoylP_synth_lsu_oligo_sf"/>
</dbReference>
<comment type="similarity">
    <text evidence="3 16">Belongs to the CarB family.</text>
</comment>
<keyword evidence="8 16" id="KW-0677">Repeat</keyword>
<feature type="binding site" evidence="16">
    <location>
        <position position="243"/>
    </location>
    <ligand>
        <name>ATP</name>
        <dbReference type="ChEBI" id="CHEBI:30616"/>
        <label>1</label>
    </ligand>
</feature>
<reference evidence="19 22" key="3">
    <citation type="submission" date="2019-06" db="EMBL/GenBank/DDBJ databases">
        <title>Whole genome shotgun sequence of Brevibacillus reuszeri NBRC 15719.</title>
        <authorList>
            <person name="Hosoyama A."/>
            <person name="Uohara A."/>
            <person name="Ohji S."/>
            <person name="Ichikawa N."/>
        </authorList>
    </citation>
    <scope>NUCLEOTIDE SEQUENCE [LARGE SCALE GENOMIC DNA]</scope>
    <source>
        <strain evidence="19 22">NBRC 15719</strain>
    </source>
</reference>
<keyword evidence="6 16" id="KW-0028">Amino-acid biosynthesis</keyword>
<dbReference type="NCBIfam" id="NF003671">
    <property type="entry name" value="PRK05294.1"/>
    <property type="match status" value="1"/>
</dbReference>
<sequence>MPKLPHIHKVLVIGSGPIVIGQAAEFDYAGAQACLSLKEAGVQVVLVNNNPATIMTDEQVADKVYLEPLTVESVTAIIAKERPDGLLPTLGGQTGLNLAVSLAEAGVLEKYSVQLLGTPLEAIQNGEDRELFKQLMQQIGEPVPESDTVESVEAAIAFANSIGYPVIVRPAYTLGGAGGGIAGDEASLRKVAAGGIAASPIGQVLIERSVKGWKEIEYEVMRDANDTCIIVCNMENLDPVGIHTGDSIVVAPSQTLTDRQYQMLRSVSTKVIRSLGVVGGCNIQFALDPLSDRYVLIEVNPRVSRSSALASKATGYPIARIAAKLALGYGLDEVLNPITGYTYASFEPALDYIVVKIPRFPFDKFPLADRKLGTQMKATGEVMSIARNLEAGLLKAVRSLEQGCTHLSRPELADWTREELTQALQDATDIRLFVFAEAIRRGFTEKELHSLTGVDPFFLRSLRKIVDLEVELAKSTAEELSPELLLEAKKRGFADETIASLIGSTPSAVKAMRQQAGVTPTYKIVDTCAAEFDAQTPYYYSDWQGVDEVESLEGRKVLVLGSGPIRIGQGIEFDYCSVHAAKSLQASGIAAVVVNNNPETVSTDYETADHLYFEPLHVEDVLHIAEREQVEGVMVQFGGQTAINLAAKLESAGLKVMGTSLAAIERAEDRELFYAMLRKLGIPHIPGKGVTSLEDATTIAEEIGFPVLMRPSYVIGGQGMVVVHNIEELTATINDWLNHPESSAFFPLLVDKYVPGGEAEVDAVCDGESVIIPGIFQHVEKAGIHSGDSVALFPAPKLTEEIKQKIASYTEAIAHEMGAVGLINIQFVISGNTVYVLEVNPRASRTVPITSKVTGIPMVQLAVRAQLGEKLSAMGYGTGLLPDIPFSVVKAPVFSTVKLNGVDPVLGPEMKSTGEVLGLGRTLEEAAGKAFAFKDNLYGDWQKGGLVIVSLADGDKQDELAQTMAQLQDDGAALAATQGTADWLRNNGVEVSHVITEEQGFIELLQKEKAAFALVTATKGNRPGRTGFALRSRMVQQGVQQFFAVDTFDLYVKSIMKKRGGSHAACEDIGTLSKLTAQQA</sequence>
<feature type="binding site" evidence="16">
    <location>
        <position position="838"/>
    </location>
    <ligand>
        <name>Mn(2+)</name>
        <dbReference type="ChEBI" id="CHEBI:29035"/>
        <label>4</label>
    </ligand>
</feature>
<evidence type="ECO:0000313" key="19">
    <source>
        <dbReference type="EMBL" id="GED67611.1"/>
    </source>
</evidence>
<feature type="binding site" evidence="16">
    <location>
        <position position="840"/>
    </location>
    <ligand>
        <name>Mn(2+)</name>
        <dbReference type="ChEBI" id="CHEBI:29035"/>
        <label>4</label>
    </ligand>
</feature>
<keyword evidence="7" id="KW-0479">Metal-binding</keyword>
<dbReference type="PANTHER" id="PTHR11405">
    <property type="entry name" value="CARBAMOYLTRANSFERASE FAMILY MEMBER"/>
    <property type="match status" value="1"/>
</dbReference>
<evidence type="ECO:0000256" key="15">
    <source>
        <dbReference type="ARBA" id="ARBA00048816"/>
    </source>
</evidence>
<dbReference type="SUPFAM" id="SSF52335">
    <property type="entry name" value="Methylglyoxal synthase-like"/>
    <property type="match status" value="1"/>
</dbReference>
<dbReference type="InterPro" id="IPR036914">
    <property type="entry name" value="MGS-like_dom_sf"/>
</dbReference>
<evidence type="ECO:0000256" key="12">
    <source>
        <dbReference type="ARBA" id="ARBA00022975"/>
    </source>
</evidence>
<dbReference type="Pfam" id="PF02142">
    <property type="entry name" value="MGS"/>
    <property type="match status" value="1"/>
</dbReference>
<organism evidence="20 21">
    <name type="scientific">Brevibacillus reuszeri</name>
    <dbReference type="NCBI Taxonomy" id="54915"/>
    <lineage>
        <taxon>Bacteria</taxon>
        <taxon>Bacillati</taxon>
        <taxon>Bacillota</taxon>
        <taxon>Bacilli</taxon>
        <taxon>Bacillales</taxon>
        <taxon>Paenibacillaceae</taxon>
        <taxon>Brevibacillus</taxon>
    </lineage>
</organism>
<dbReference type="HAMAP" id="MF_01210_B">
    <property type="entry name" value="CPSase_L_chain_B"/>
    <property type="match status" value="1"/>
</dbReference>
<feature type="binding site" evidence="16">
    <location>
        <position position="210"/>
    </location>
    <ligand>
        <name>ATP</name>
        <dbReference type="ChEBI" id="CHEBI:30616"/>
        <label>1</label>
    </ligand>
</feature>
<dbReference type="PRINTS" id="PR00098">
    <property type="entry name" value="CPSASE"/>
</dbReference>
<feature type="binding site" evidence="16">
    <location>
        <position position="838"/>
    </location>
    <ligand>
        <name>Mg(2+)</name>
        <dbReference type="ChEBI" id="CHEBI:18420"/>
        <label>3</label>
    </ligand>
</feature>
<dbReference type="InterPro" id="IPR011607">
    <property type="entry name" value="MGS-like_dom"/>
</dbReference>
<dbReference type="GO" id="GO:0005737">
    <property type="term" value="C:cytoplasm"/>
    <property type="evidence" value="ECO:0007669"/>
    <property type="project" value="TreeGrafter"/>
</dbReference>
<feature type="region of interest" description="Carboxyphosphate synthetic domain" evidence="16">
    <location>
        <begin position="1"/>
        <end position="401"/>
    </location>
</feature>
<dbReference type="SMART" id="SM01096">
    <property type="entry name" value="CPSase_L_D3"/>
    <property type="match status" value="1"/>
</dbReference>
<feature type="binding site" evidence="16">
    <location>
        <position position="176"/>
    </location>
    <ligand>
        <name>ATP</name>
        <dbReference type="ChEBI" id="CHEBI:30616"/>
        <label>1</label>
    </ligand>
</feature>
<evidence type="ECO:0000256" key="6">
    <source>
        <dbReference type="ARBA" id="ARBA00022605"/>
    </source>
</evidence>
<feature type="binding site" evidence="16">
    <location>
        <position position="215"/>
    </location>
    <ligand>
        <name>ATP</name>
        <dbReference type="ChEBI" id="CHEBI:30616"/>
        <label>1</label>
    </ligand>
</feature>
<feature type="binding site" evidence="16">
    <location>
        <position position="175"/>
    </location>
    <ligand>
        <name>ATP</name>
        <dbReference type="ChEBI" id="CHEBI:30616"/>
        <label>1</label>
    </ligand>
</feature>